<sequence length="105" mass="12366">MYSTIKYFASILVVVLIAFCIANPFTSELLTEKITSEQQISRQKRESFCSRNQACGWQIYDKETDELHSFEHSQFCHCRTSQKCLKGDYSSAQKKYIYKCWKPRS</sequence>
<name>A0A336LZL6_CULSO</name>
<reference evidence="2" key="1">
    <citation type="submission" date="2018-07" db="EMBL/GenBank/DDBJ databases">
        <authorList>
            <person name="Quirk P.G."/>
            <person name="Krulwich T.A."/>
        </authorList>
    </citation>
    <scope>NUCLEOTIDE SEQUENCE</scope>
</reference>
<organism evidence="2">
    <name type="scientific">Culicoides sonorensis</name>
    <name type="common">Biting midge</name>
    <dbReference type="NCBI Taxonomy" id="179676"/>
    <lineage>
        <taxon>Eukaryota</taxon>
        <taxon>Metazoa</taxon>
        <taxon>Ecdysozoa</taxon>
        <taxon>Arthropoda</taxon>
        <taxon>Hexapoda</taxon>
        <taxon>Insecta</taxon>
        <taxon>Pterygota</taxon>
        <taxon>Neoptera</taxon>
        <taxon>Endopterygota</taxon>
        <taxon>Diptera</taxon>
        <taxon>Nematocera</taxon>
        <taxon>Chironomoidea</taxon>
        <taxon>Ceratopogonidae</taxon>
        <taxon>Ceratopogoninae</taxon>
        <taxon>Culicoides</taxon>
        <taxon>Monoculicoides</taxon>
    </lineage>
</organism>
<accession>A0A336LZL6</accession>
<dbReference type="AlphaFoldDB" id="A0A336LZL6"/>
<dbReference type="VEuPathDB" id="VectorBase:CSON009187"/>
<dbReference type="VEuPathDB" id="VectorBase:CSON015627"/>
<dbReference type="EMBL" id="UFQT01000099">
    <property type="protein sequence ID" value="SSX19872.1"/>
    <property type="molecule type" value="Genomic_DNA"/>
</dbReference>
<protein>
    <submittedName>
        <fullName evidence="2">CSON009187 protein</fullName>
    </submittedName>
    <submittedName>
        <fullName evidence="1">CSON015627 protein</fullName>
    </submittedName>
</protein>
<dbReference type="EMBL" id="UFQT01000360">
    <property type="protein sequence ID" value="SSX23526.1"/>
    <property type="molecule type" value="Genomic_DNA"/>
</dbReference>
<gene>
    <name evidence="2" type="primary">CSON009187</name>
    <name evidence="1" type="synonym">CSON015627</name>
</gene>
<proteinExistence type="predicted"/>
<evidence type="ECO:0000313" key="2">
    <source>
        <dbReference type="EMBL" id="SSX23526.1"/>
    </source>
</evidence>
<evidence type="ECO:0000313" key="1">
    <source>
        <dbReference type="EMBL" id="SSX19872.1"/>
    </source>
</evidence>